<keyword evidence="3 5" id="KW-1133">Transmembrane helix</keyword>
<name>A0ABU3DJR7_9RHOB</name>
<feature type="transmembrane region" description="Helical" evidence="5">
    <location>
        <begin position="133"/>
        <end position="152"/>
    </location>
</feature>
<comment type="caution">
    <text evidence="6">The sequence shown here is derived from an EMBL/GenBank/DDBJ whole genome shotgun (WGS) entry which is preliminary data.</text>
</comment>
<feature type="transmembrane region" description="Helical" evidence="5">
    <location>
        <begin position="39"/>
        <end position="56"/>
    </location>
</feature>
<dbReference type="Proteomes" id="UP001265259">
    <property type="component" value="Unassembled WGS sequence"/>
</dbReference>
<sequence>MTRTTLVLLATLGSAALLLGAFAFQHIGGYAPCKMCLWQRWPHAAAIAIGVAALALGSRALAWFGALAAAITAGIGIYHSGVEWGLWPGPTSCTGGGAGLSGLGGADLLSTDAPTGVVMCDQVVWSLLGLSMAGWNALLSLVLVVLWLSAALKREG</sequence>
<evidence type="ECO:0000256" key="4">
    <source>
        <dbReference type="ARBA" id="ARBA00023136"/>
    </source>
</evidence>
<dbReference type="PIRSF" id="PIRSF033913">
    <property type="entry name" value="S-S_format_DsbB"/>
    <property type="match status" value="1"/>
</dbReference>
<dbReference type="InterPro" id="IPR024199">
    <property type="entry name" value="Uncharacterised_DsbB"/>
</dbReference>
<keyword evidence="7" id="KW-1185">Reference proteome</keyword>
<keyword evidence="4 5" id="KW-0472">Membrane</keyword>
<dbReference type="RefSeq" id="WP_311692986.1">
    <property type="nucleotide sequence ID" value="NZ_JAVRHL010000003.1"/>
</dbReference>
<accession>A0ABU3DJR7</accession>
<dbReference type="SUPFAM" id="SSF158442">
    <property type="entry name" value="DsbB-like"/>
    <property type="match status" value="1"/>
</dbReference>
<dbReference type="InterPro" id="IPR003752">
    <property type="entry name" value="DiS_bond_form_DsbB/BdbC"/>
</dbReference>
<dbReference type="EMBL" id="JAVRHL010000003">
    <property type="protein sequence ID" value="MDT0683966.1"/>
    <property type="molecule type" value="Genomic_DNA"/>
</dbReference>
<evidence type="ECO:0000313" key="6">
    <source>
        <dbReference type="EMBL" id="MDT0683966.1"/>
    </source>
</evidence>
<dbReference type="Pfam" id="PF02600">
    <property type="entry name" value="DsbB"/>
    <property type="match status" value="1"/>
</dbReference>
<dbReference type="Gene3D" id="1.20.1550.10">
    <property type="entry name" value="DsbB-like"/>
    <property type="match status" value="1"/>
</dbReference>
<gene>
    <name evidence="6" type="ORF">RM543_14850</name>
</gene>
<proteinExistence type="predicted"/>
<protein>
    <submittedName>
        <fullName evidence="6">Disulfide bond formation protein B</fullName>
    </submittedName>
</protein>
<reference evidence="6 7" key="1">
    <citation type="submission" date="2023-09" db="EMBL/GenBank/DDBJ databases">
        <authorList>
            <person name="Rey-Velasco X."/>
        </authorList>
    </citation>
    <scope>NUCLEOTIDE SEQUENCE [LARGE SCALE GENOMIC DNA]</scope>
    <source>
        <strain evidence="6 7">F158</strain>
    </source>
</reference>
<keyword evidence="2 5" id="KW-0812">Transmembrane</keyword>
<evidence type="ECO:0000256" key="2">
    <source>
        <dbReference type="ARBA" id="ARBA00022692"/>
    </source>
</evidence>
<evidence type="ECO:0000256" key="5">
    <source>
        <dbReference type="SAM" id="Phobius"/>
    </source>
</evidence>
<feature type="transmembrane region" description="Helical" evidence="5">
    <location>
        <begin position="61"/>
        <end position="81"/>
    </location>
</feature>
<comment type="subcellular location">
    <subcellularLocation>
        <location evidence="1">Membrane</location>
        <topology evidence="1">Multi-pass membrane protein</topology>
    </subcellularLocation>
</comment>
<organism evidence="6 7">
    <name type="scientific">Tropicimonas omnivorans</name>
    <dbReference type="NCBI Taxonomy" id="3075590"/>
    <lineage>
        <taxon>Bacteria</taxon>
        <taxon>Pseudomonadati</taxon>
        <taxon>Pseudomonadota</taxon>
        <taxon>Alphaproteobacteria</taxon>
        <taxon>Rhodobacterales</taxon>
        <taxon>Roseobacteraceae</taxon>
        <taxon>Tropicimonas</taxon>
    </lineage>
</organism>
<evidence type="ECO:0000313" key="7">
    <source>
        <dbReference type="Proteomes" id="UP001265259"/>
    </source>
</evidence>
<dbReference type="InterPro" id="IPR023380">
    <property type="entry name" value="DsbB-like_sf"/>
</dbReference>
<evidence type="ECO:0000256" key="3">
    <source>
        <dbReference type="ARBA" id="ARBA00022989"/>
    </source>
</evidence>
<evidence type="ECO:0000256" key="1">
    <source>
        <dbReference type="ARBA" id="ARBA00004141"/>
    </source>
</evidence>